<feature type="domain" description="N-acetyltransferase" evidence="3">
    <location>
        <begin position="1"/>
        <end position="114"/>
    </location>
</feature>
<keyword evidence="1 4" id="KW-0808">Transferase</keyword>
<dbReference type="PANTHER" id="PTHR43072">
    <property type="entry name" value="N-ACETYLTRANSFERASE"/>
    <property type="match status" value="1"/>
</dbReference>
<reference evidence="4" key="1">
    <citation type="submission" date="2013-08" db="EMBL/GenBank/DDBJ databases">
        <authorList>
            <person name="Mendez C."/>
            <person name="Richter M."/>
            <person name="Ferrer M."/>
            <person name="Sanchez J."/>
        </authorList>
    </citation>
    <scope>NUCLEOTIDE SEQUENCE</scope>
</reference>
<reference evidence="4" key="2">
    <citation type="journal article" date="2014" name="ISME J.">
        <title>Microbial stratification in low pH oxic and suboxic macroscopic growths along an acid mine drainage.</title>
        <authorList>
            <person name="Mendez-Garcia C."/>
            <person name="Mesa V."/>
            <person name="Sprenger R.R."/>
            <person name="Richter M."/>
            <person name="Diez M.S."/>
            <person name="Solano J."/>
            <person name="Bargiela R."/>
            <person name="Golyshina O.V."/>
            <person name="Manteca A."/>
            <person name="Ramos J.L."/>
            <person name="Gallego J.R."/>
            <person name="Llorente I."/>
            <person name="Martins Dos Santos V.A."/>
            <person name="Jensen O.N."/>
            <person name="Pelaez A.I."/>
            <person name="Sanchez J."/>
            <person name="Ferrer M."/>
        </authorList>
    </citation>
    <scope>NUCLEOTIDE SEQUENCE</scope>
</reference>
<evidence type="ECO:0000259" key="3">
    <source>
        <dbReference type="PROSITE" id="PS51186"/>
    </source>
</evidence>
<dbReference type="GO" id="GO:0016747">
    <property type="term" value="F:acyltransferase activity, transferring groups other than amino-acyl groups"/>
    <property type="evidence" value="ECO:0007669"/>
    <property type="project" value="InterPro"/>
</dbReference>
<proteinExistence type="predicted"/>
<dbReference type="InterPro" id="IPR000182">
    <property type="entry name" value="GNAT_dom"/>
</dbReference>
<evidence type="ECO:0000256" key="2">
    <source>
        <dbReference type="ARBA" id="ARBA00023315"/>
    </source>
</evidence>
<sequence length="120" mass="13525">LPWIVCEEGGVLVGYAYAMPWKSRAAYRHSVETTIYLHSDATGRGIGTELYQSLLDRLRRLGTHCVVGGIALPNPASVALHERLGFVRAGHFHEIGMKFGRWVDVGYWERRFPEVRATRG</sequence>
<dbReference type="EMBL" id="AUZX01004021">
    <property type="protein sequence ID" value="EQD72323.1"/>
    <property type="molecule type" value="Genomic_DNA"/>
</dbReference>
<dbReference type="AlphaFoldDB" id="T1BUQ3"/>
<dbReference type="PROSITE" id="PS51186">
    <property type="entry name" value="GNAT"/>
    <property type="match status" value="1"/>
</dbReference>
<name>T1BUQ3_9ZZZZ</name>
<accession>T1BUQ3</accession>
<dbReference type="InterPro" id="IPR016181">
    <property type="entry name" value="Acyl_CoA_acyltransferase"/>
</dbReference>
<comment type="caution">
    <text evidence="4">The sequence shown here is derived from an EMBL/GenBank/DDBJ whole genome shotgun (WGS) entry which is preliminary data.</text>
</comment>
<dbReference type="CDD" id="cd04301">
    <property type="entry name" value="NAT_SF"/>
    <property type="match status" value="1"/>
</dbReference>
<feature type="non-terminal residue" evidence="4">
    <location>
        <position position="1"/>
    </location>
</feature>
<dbReference type="Gene3D" id="3.40.630.30">
    <property type="match status" value="1"/>
</dbReference>
<evidence type="ECO:0000313" key="4">
    <source>
        <dbReference type="EMBL" id="EQD72323.1"/>
    </source>
</evidence>
<evidence type="ECO:0000256" key="1">
    <source>
        <dbReference type="ARBA" id="ARBA00022679"/>
    </source>
</evidence>
<organism evidence="4">
    <name type="scientific">mine drainage metagenome</name>
    <dbReference type="NCBI Taxonomy" id="410659"/>
    <lineage>
        <taxon>unclassified sequences</taxon>
        <taxon>metagenomes</taxon>
        <taxon>ecological metagenomes</taxon>
    </lineage>
</organism>
<keyword evidence="2" id="KW-0012">Acyltransferase</keyword>
<dbReference type="SUPFAM" id="SSF55729">
    <property type="entry name" value="Acyl-CoA N-acyltransferases (Nat)"/>
    <property type="match status" value="1"/>
</dbReference>
<dbReference type="PANTHER" id="PTHR43072:SF23">
    <property type="entry name" value="UPF0039 PROTEIN C11D3.02C"/>
    <property type="match status" value="1"/>
</dbReference>
<protein>
    <submittedName>
        <fullName evidence="4">Phosphinothricin N-acetyltransferase</fullName>
    </submittedName>
</protein>
<dbReference type="Pfam" id="PF00583">
    <property type="entry name" value="Acetyltransf_1"/>
    <property type="match status" value="1"/>
</dbReference>
<gene>
    <name evidence="4" type="ORF">B1A_05505</name>
</gene>